<gene>
    <name evidence="1" type="ORF">EHE19_003150</name>
</gene>
<dbReference type="AlphaFoldDB" id="A0A4U7JHE9"/>
<organism evidence="1 2">
    <name type="scientific">Ruminiclostridium herbifermentans</name>
    <dbReference type="NCBI Taxonomy" id="2488810"/>
    <lineage>
        <taxon>Bacteria</taxon>
        <taxon>Bacillati</taxon>
        <taxon>Bacillota</taxon>
        <taxon>Clostridia</taxon>
        <taxon>Eubacteriales</taxon>
        <taxon>Oscillospiraceae</taxon>
        <taxon>Ruminiclostridium</taxon>
    </lineage>
</organism>
<keyword evidence="2" id="KW-1185">Reference proteome</keyword>
<dbReference type="RefSeq" id="WP_137697570.1">
    <property type="nucleotide sequence ID" value="NZ_CP061336.1"/>
</dbReference>
<sequence length="183" mass="21206">MKKYLYGSWAIIKYYLFVMIFFYIFIIGFYSRAGYFSIATFIILIPLIYYEMTNYVGFDKRKFGEIRPYEGAIYGLLAVLPFVLIQLLVLLIIPQLDLSFISPTIKYDTLKLTLVKVFVAPMLFIPKIAGYTSVCGYATAWFTIILSAFLGYFSGYKGFDLGVFIRRLVGLQPKKRGPKPRRY</sequence>
<dbReference type="Proteomes" id="UP000306409">
    <property type="component" value="Chromosome"/>
</dbReference>
<accession>A0A4U7JHE9</accession>
<name>A0A4U7JHE9_9FIRM</name>
<reference evidence="1 2" key="1">
    <citation type="submission" date="2020-09" db="EMBL/GenBank/DDBJ databases">
        <title>Characterization and genome sequencing of Ruminiclostridium sp. nov. MA18.</title>
        <authorList>
            <person name="Rettenmaier R."/>
            <person name="Kowollik M.-L."/>
            <person name="Liebl W."/>
            <person name="Zverlov V."/>
        </authorList>
    </citation>
    <scope>NUCLEOTIDE SEQUENCE [LARGE SCALE GENOMIC DNA]</scope>
    <source>
        <strain evidence="1 2">MA18</strain>
    </source>
</reference>
<dbReference type="OrthoDB" id="1739543at2"/>
<dbReference type="EMBL" id="CP061336">
    <property type="protein sequence ID" value="QNU67531.1"/>
    <property type="molecule type" value="Genomic_DNA"/>
</dbReference>
<proteinExistence type="predicted"/>
<evidence type="ECO:0000313" key="2">
    <source>
        <dbReference type="Proteomes" id="UP000306409"/>
    </source>
</evidence>
<evidence type="ECO:0000313" key="1">
    <source>
        <dbReference type="EMBL" id="QNU67531.1"/>
    </source>
</evidence>
<protein>
    <submittedName>
        <fullName evidence="1">Uncharacterized protein</fullName>
    </submittedName>
</protein>
<dbReference type="KEGG" id="rher:EHE19_003150"/>